<dbReference type="GO" id="GO:0005886">
    <property type="term" value="C:plasma membrane"/>
    <property type="evidence" value="ECO:0007669"/>
    <property type="project" value="UniProtKB-SubCell"/>
</dbReference>
<evidence type="ECO:0000256" key="5">
    <source>
        <dbReference type="ARBA" id="ARBA00022692"/>
    </source>
</evidence>
<sequence>MSLLRRFGGDHPYLTAFTLVELVFLILPSIIILVVSLGSGEIISFPPTELSLKWYASLLDQSEYVSPFINSVVVATFCTAISIPIGIVTALGLNRYDIRFEDGIQIYLLLPFTVPLVVSGFIFLIIFGRLGWIGQLWAVGLGLTIINIPFMIWSVASSVNAFDPTLEDAARSLGAEEIQTFFKVTLPSLMPGVISGALLMFMLALNEFIVSLIITVTSTETLPVAIYGAIRGNISPQVAAVSSIYVVVAIVAIIVADRLVGLERFLHT</sequence>
<feature type="transmembrane region" description="Helical" evidence="8">
    <location>
        <begin position="106"/>
        <end position="130"/>
    </location>
</feature>
<keyword evidence="5 8" id="KW-0812">Transmembrane</keyword>
<keyword evidence="2 8" id="KW-0813">Transport</keyword>
<comment type="caution">
    <text evidence="10">The sequence shown here is derived from an EMBL/GenBank/DDBJ whole genome shotgun (WGS) entry which is preliminary data.</text>
</comment>
<evidence type="ECO:0000256" key="1">
    <source>
        <dbReference type="ARBA" id="ARBA00004429"/>
    </source>
</evidence>
<evidence type="ECO:0000256" key="8">
    <source>
        <dbReference type="RuleBase" id="RU363032"/>
    </source>
</evidence>
<organism evidence="10 11">
    <name type="scientific">Halobellus ruber</name>
    <dbReference type="NCBI Taxonomy" id="2761102"/>
    <lineage>
        <taxon>Archaea</taxon>
        <taxon>Methanobacteriati</taxon>
        <taxon>Methanobacteriota</taxon>
        <taxon>Stenosarchaea group</taxon>
        <taxon>Halobacteria</taxon>
        <taxon>Halobacteriales</taxon>
        <taxon>Haloferacaceae</taxon>
        <taxon>Halobellus</taxon>
    </lineage>
</organism>
<keyword evidence="7 8" id="KW-0472">Membrane</keyword>
<keyword evidence="11" id="KW-1185">Reference proteome</keyword>
<evidence type="ECO:0000256" key="6">
    <source>
        <dbReference type="ARBA" id="ARBA00022989"/>
    </source>
</evidence>
<dbReference type="Pfam" id="PF00528">
    <property type="entry name" value="BPD_transp_1"/>
    <property type="match status" value="1"/>
</dbReference>
<evidence type="ECO:0000259" key="9">
    <source>
        <dbReference type="PROSITE" id="PS50928"/>
    </source>
</evidence>
<dbReference type="GO" id="GO:0055085">
    <property type="term" value="P:transmembrane transport"/>
    <property type="evidence" value="ECO:0007669"/>
    <property type="project" value="InterPro"/>
</dbReference>
<keyword evidence="4" id="KW-0997">Cell inner membrane</keyword>
<feature type="domain" description="ABC transmembrane type-1" evidence="9">
    <location>
        <begin position="68"/>
        <end position="256"/>
    </location>
</feature>
<keyword evidence="6 8" id="KW-1133">Transmembrane helix</keyword>
<dbReference type="Gene3D" id="1.10.3720.10">
    <property type="entry name" value="MetI-like"/>
    <property type="match status" value="1"/>
</dbReference>
<dbReference type="PROSITE" id="PS50928">
    <property type="entry name" value="ABC_TM1"/>
    <property type="match status" value="1"/>
</dbReference>
<keyword evidence="3" id="KW-1003">Cell membrane</keyword>
<comment type="subcellular location">
    <subcellularLocation>
        <location evidence="1">Cell inner membrane</location>
        <topology evidence="1">Multi-pass membrane protein</topology>
    </subcellularLocation>
    <subcellularLocation>
        <location evidence="8">Cell membrane</location>
        <topology evidence="8">Multi-pass membrane protein</topology>
    </subcellularLocation>
</comment>
<dbReference type="PANTHER" id="PTHR43357">
    <property type="entry name" value="INNER MEMBRANE ABC TRANSPORTER PERMEASE PROTEIN YDCV"/>
    <property type="match status" value="1"/>
</dbReference>
<dbReference type="RefSeq" id="WP_185193572.1">
    <property type="nucleotide sequence ID" value="NZ_JACKXD010000004.1"/>
</dbReference>
<evidence type="ECO:0000313" key="11">
    <source>
        <dbReference type="Proteomes" id="UP000546257"/>
    </source>
</evidence>
<reference evidence="10 11" key="1">
    <citation type="submission" date="2020-08" db="EMBL/GenBank/DDBJ databases">
        <authorList>
            <person name="Seo M.-J."/>
        </authorList>
    </citation>
    <scope>NUCLEOTIDE SEQUENCE [LARGE SCALE GENOMIC DNA]</scope>
    <source>
        <strain evidence="10 11">MBLA0160</strain>
    </source>
</reference>
<feature type="transmembrane region" description="Helical" evidence="8">
    <location>
        <begin position="234"/>
        <end position="256"/>
    </location>
</feature>
<dbReference type="InterPro" id="IPR000515">
    <property type="entry name" value="MetI-like"/>
</dbReference>
<dbReference type="InterPro" id="IPR035906">
    <property type="entry name" value="MetI-like_sf"/>
</dbReference>
<accession>A0A7J9SJW2</accession>
<dbReference type="PANTHER" id="PTHR43357:SF4">
    <property type="entry name" value="INNER MEMBRANE ABC TRANSPORTER PERMEASE PROTEIN YDCV"/>
    <property type="match status" value="1"/>
</dbReference>
<feature type="transmembrane region" description="Helical" evidence="8">
    <location>
        <begin position="68"/>
        <end position="94"/>
    </location>
</feature>
<gene>
    <name evidence="10" type="ORF">H5V44_13085</name>
</gene>
<dbReference type="EMBL" id="JACKXD010000004">
    <property type="protein sequence ID" value="MBB6647205.1"/>
    <property type="molecule type" value="Genomic_DNA"/>
</dbReference>
<dbReference type="SUPFAM" id="SSF161098">
    <property type="entry name" value="MetI-like"/>
    <property type="match status" value="1"/>
</dbReference>
<feature type="transmembrane region" description="Helical" evidence="8">
    <location>
        <begin position="12"/>
        <end position="37"/>
    </location>
</feature>
<proteinExistence type="inferred from homology"/>
<feature type="transmembrane region" description="Helical" evidence="8">
    <location>
        <begin position="193"/>
        <end position="214"/>
    </location>
</feature>
<protein>
    <submittedName>
        <fullName evidence="10">ABC transporter permease</fullName>
    </submittedName>
</protein>
<dbReference type="CDD" id="cd06261">
    <property type="entry name" value="TM_PBP2"/>
    <property type="match status" value="1"/>
</dbReference>
<dbReference type="AlphaFoldDB" id="A0A7J9SJW2"/>
<name>A0A7J9SJW2_9EURY</name>
<evidence type="ECO:0000256" key="7">
    <source>
        <dbReference type="ARBA" id="ARBA00023136"/>
    </source>
</evidence>
<evidence type="ECO:0000256" key="3">
    <source>
        <dbReference type="ARBA" id="ARBA00022475"/>
    </source>
</evidence>
<feature type="transmembrane region" description="Helical" evidence="8">
    <location>
        <begin position="136"/>
        <end position="156"/>
    </location>
</feature>
<evidence type="ECO:0000256" key="4">
    <source>
        <dbReference type="ARBA" id="ARBA00022519"/>
    </source>
</evidence>
<dbReference type="Proteomes" id="UP000546257">
    <property type="component" value="Unassembled WGS sequence"/>
</dbReference>
<evidence type="ECO:0000313" key="10">
    <source>
        <dbReference type="EMBL" id="MBB6647205.1"/>
    </source>
</evidence>
<evidence type="ECO:0000256" key="2">
    <source>
        <dbReference type="ARBA" id="ARBA00022448"/>
    </source>
</evidence>
<comment type="similarity">
    <text evidence="8">Belongs to the binding-protein-dependent transport system permease family.</text>
</comment>